<evidence type="ECO:0000313" key="6">
    <source>
        <dbReference type="Proteomes" id="UP000054051"/>
    </source>
</evidence>
<evidence type="ECO:0000256" key="3">
    <source>
        <dbReference type="PROSITE-ProRule" id="PRU00464"/>
    </source>
</evidence>
<comment type="caution">
    <text evidence="5">The sequence shown here is derived from an EMBL/GenBank/DDBJ whole genome shotgun (WGS) entry which is preliminary data.</text>
</comment>
<dbReference type="PRINTS" id="PR00332">
    <property type="entry name" value="HISTRIAD"/>
</dbReference>
<feature type="domain" description="HIT" evidence="4">
    <location>
        <begin position="5"/>
        <end position="121"/>
    </location>
</feature>
<dbReference type="InterPro" id="IPR036265">
    <property type="entry name" value="HIT-like_sf"/>
</dbReference>
<dbReference type="STRING" id="1070319.CAGGBEG34_180022"/>
<dbReference type="CDD" id="cd01276">
    <property type="entry name" value="PKCI_related"/>
    <property type="match status" value="1"/>
</dbReference>
<accession>G2J7H3</accession>
<dbReference type="eggNOG" id="COG0537">
    <property type="taxonomic scope" value="Bacteria"/>
</dbReference>
<dbReference type="RefSeq" id="WP_006682004.1">
    <property type="nucleotide sequence ID" value="NZ_CAFB01000034.1"/>
</dbReference>
<dbReference type="InterPro" id="IPR011146">
    <property type="entry name" value="HIT-like"/>
</dbReference>
<sequence length="121" mass="12962">MNDCLFCKIAAGKVPSRKVYEDDTFCAFHDAKPAAPVHVLLIPRRHIATLVDCAPQDAPLLGRMMILTAQLAAQLGVAYRGADAGGTGFRTVINTGPGGGQEIYHLHAHLLGGKRPWSRMG</sequence>
<dbReference type="AlphaFoldDB" id="G2J7H3"/>
<dbReference type="PROSITE" id="PS51084">
    <property type="entry name" value="HIT_2"/>
    <property type="match status" value="1"/>
</dbReference>
<protein>
    <submittedName>
        <fullName evidence="5">Histidine triad (HIT) protein</fullName>
    </submittedName>
</protein>
<dbReference type="PANTHER" id="PTHR23089">
    <property type="entry name" value="HISTIDINE TRIAD HIT PROTEIN"/>
    <property type="match status" value="1"/>
</dbReference>
<feature type="short sequence motif" description="Histidine triad motif" evidence="2 3">
    <location>
        <begin position="105"/>
        <end position="109"/>
    </location>
</feature>
<dbReference type="Gene3D" id="3.30.428.10">
    <property type="entry name" value="HIT-like"/>
    <property type="match status" value="1"/>
</dbReference>
<dbReference type="GO" id="GO:0003824">
    <property type="term" value="F:catalytic activity"/>
    <property type="evidence" value="ECO:0007669"/>
    <property type="project" value="InterPro"/>
</dbReference>
<evidence type="ECO:0000256" key="1">
    <source>
        <dbReference type="PIRSR" id="PIRSR601310-1"/>
    </source>
</evidence>
<dbReference type="EMBL" id="CAFB01000034">
    <property type="protein sequence ID" value="CCD28718.1"/>
    <property type="molecule type" value="Genomic_DNA"/>
</dbReference>
<evidence type="ECO:0000259" key="4">
    <source>
        <dbReference type="PROSITE" id="PS51084"/>
    </source>
</evidence>
<dbReference type="SUPFAM" id="SSF54197">
    <property type="entry name" value="HIT-like"/>
    <property type="match status" value="1"/>
</dbReference>
<evidence type="ECO:0000313" key="5">
    <source>
        <dbReference type="EMBL" id="CCD28718.1"/>
    </source>
</evidence>
<feature type="active site" description="Tele-AMP-histidine intermediate" evidence="1">
    <location>
        <position position="107"/>
    </location>
</feature>
<name>G2J7H3_9BURK</name>
<organism evidence="5 6">
    <name type="scientific">Candidatus Glomeribacter gigasporarum BEG34</name>
    <dbReference type="NCBI Taxonomy" id="1070319"/>
    <lineage>
        <taxon>Bacteria</taxon>
        <taxon>Pseudomonadati</taxon>
        <taxon>Pseudomonadota</taxon>
        <taxon>Betaproteobacteria</taxon>
        <taxon>Burkholderiales</taxon>
        <taxon>Burkholderiaceae</taxon>
        <taxon>Candidatus Glomeribacter</taxon>
    </lineage>
</organism>
<dbReference type="Proteomes" id="UP000054051">
    <property type="component" value="Unassembled WGS sequence"/>
</dbReference>
<dbReference type="InterPro" id="IPR001310">
    <property type="entry name" value="Histidine_triad_HIT"/>
</dbReference>
<evidence type="ECO:0000256" key="2">
    <source>
        <dbReference type="PIRSR" id="PIRSR601310-3"/>
    </source>
</evidence>
<dbReference type="Pfam" id="PF01230">
    <property type="entry name" value="HIT"/>
    <property type="match status" value="1"/>
</dbReference>
<gene>
    <name evidence="5" type="ORF">CAGGBEG34_180022</name>
</gene>
<proteinExistence type="predicted"/>
<keyword evidence="6" id="KW-1185">Reference proteome</keyword>
<reference evidence="5 6" key="1">
    <citation type="submission" date="2011-08" db="EMBL/GenBank/DDBJ databases">
        <title>The genome of the obligate endobacterium of an arbuscular mycorrhizal fungus reveals an interphylum network of nutritional interactions.</title>
        <authorList>
            <person name="Ghignone S."/>
            <person name="Salvioli A."/>
            <person name="Anca I."/>
            <person name="Lumini E."/>
            <person name="Ortu G."/>
            <person name="Petiti L."/>
            <person name="Cruveiller S."/>
            <person name="Bianciotto V."/>
            <person name="Piffanelli P."/>
            <person name="Lanfranco L."/>
            <person name="Bonfante P."/>
        </authorList>
    </citation>
    <scope>NUCLEOTIDE SEQUENCE [LARGE SCALE GENOMIC DNA]</scope>
    <source>
        <strain evidence="5 6">BEG34</strain>
    </source>
</reference>